<accession>A0ABN1WWB7</accession>
<organism evidence="2 3">
    <name type="scientific">Kitasatospora nipponensis</name>
    <dbReference type="NCBI Taxonomy" id="258049"/>
    <lineage>
        <taxon>Bacteria</taxon>
        <taxon>Bacillati</taxon>
        <taxon>Actinomycetota</taxon>
        <taxon>Actinomycetes</taxon>
        <taxon>Kitasatosporales</taxon>
        <taxon>Streptomycetaceae</taxon>
        <taxon>Kitasatospora</taxon>
    </lineage>
</organism>
<feature type="compositionally biased region" description="Pro residues" evidence="1">
    <location>
        <begin position="64"/>
        <end position="73"/>
    </location>
</feature>
<evidence type="ECO:0000313" key="2">
    <source>
        <dbReference type="EMBL" id="GAA1264159.1"/>
    </source>
</evidence>
<sequence length="73" mass="8123">MSPPRHPKSTMTLRAYRRTPTGAEVELSRSAVHLGEPYQHPITLEWPPCHCPRCEDGEDTVEEAPPPPPLTAP</sequence>
<evidence type="ECO:0000313" key="3">
    <source>
        <dbReference type="Proteomes" id="UP001500037"/>
    </source>
</evidence>
<dbReference type="EMBL" id="BAAALF010000162">
    <property type="protein sequence ID" value="GAA1264159.1"/>
    <property type="molecule type" value="Genomic_DNA"/>
</dbReference>
<protein>
    <recommendedName>
        <fullName evidence="4">Zinc finger protein</fullName>
    </recommendedName>
</protein>
<gene>
    <name evidence="2" type="ORF">GCM10009665_62030</name>
</gene>
<evidence type="ECO:0000256" key="1">
    <source>
        <dbReference type="SAM" id="MobiDB-lite"/>
    </source>
</evidence>
<name>A0ABN1WWB7_9ACTN</name>
<comment type="caution">
    <text evidence="2">The sequence shown here is derived from an EMBL/GenBank/DDBJ whole genome shotgun (WGS) entry which is preliminary data.</text>
</comment>
<dbReference type="Proteomes" id="UP001500037">
    <property type="component" value="Unassembled WGS sequence"/>
</dbReference>
<keyword evidence="3" id="KW-1185">Reference proteome</keyword>
<reference evidence="2 3" key="1">
    <citation type="journal article" date="2019" name="Int. J. Syst. Evol. Microbiol.">
        <title>The Global Catalogue of Microorganisms (GCM) 10K type strain sequencing project: providing services to taxonomists for standard genome sequencing and annotation.</title>
        <authorList>
            <consortium name="The Broad Institute Genomics Platform"/>
            <consortium name="The Broad Institute Genome Sequencing Center for Infectious Disease"/>
            <person name="Wu L."/>
            <person name="Ma J."/>
        </authorList>
    </citation>
    <scope>NUCLEOTIDE SEQUENCE [LARGE SCALE GENOMIC DNA]</scope>
    <source>
        <strain evidence="2 3">JCM 13004</strain>
    </source>
</reference>
<proteinExistence type="predicted"/>
<evidence type="ECO:0008006" key="4">
    <source>
        <dbReference type="Google" id="ProtNLM"/>
    </source>
</evidence>
<feature type="region of interest" description="Disordered" evidence="1">
    <location>
        <begin position="54"/>
        <end position="73"/>
    </location>
</feature>
<feature type="region of interest" description="Disordered" evidence="1">
    <location>
        <begin position="1"/>
        <end position="22"/>
    </location>
</feature>